<evidence type="ECO:0008006" key="4">
    <source>
        <dbReference type="Google" id="ProtNLM"/>
    </source>
</evidence>
<feature type="chain" id="PRO_5034946982" description="Secreted protein" evidence="1">
    <location>
        <begin position="22"/>
        <end position="78"/>
    </location>
</feature>
<organism evidence="2 3">
    <name type="scientific">Endocarpon pusillum</name>
    <dbReference type="NCBI Taxonomy" id="364733"/>
    <lineage>
        <taxon>Eukaryota</taxon>
        <taxon>Fungi</taxon>
        <taxon>Dikarya</taxon>
        <taxon>Ascomycota</taxon>
        <taxon>Pezizomycotina</taxon>
        <taxon>Eurotiomycetes</taxon>
        <taxon>Chaetothyriomycetidae</taxon>
        <taxon>Verrucariales</taxon>
        <taxon>Verrucariaceae</taxon>
        <taxon>Endocarpon</taxon>
    </lineage>
</organism>
<dbReference type="EMBL" id="JAACFV010000134">
    <property type="protein sequence ID" value="KAF7504560.1"/>
    <property type="molecule type" value="Genomic_DNA"/>
</dbReference>
<feature type="signal peptide" evidence="1">
    <location>
        <begin position="1"/>
        <end position="21"/>
    </location>
</feature>
<evidence type="ECO:0000256" key="1">
    <source>
        <dbReference type="SAM" id="SignalP"/>
    </source>
</evidence>
<dbReference type="AlphaFoldDB" id="A0A8H7AG47"/>
<gene>
    <name evidence="2" type="ORF">GJ744_002116</name>
</gene>
<keyword evidence="1" id="KW-0732">Signal</keyword>
<dbReference type="OrthoDB" id="191139at2759"/>
<accession>A0A8H7AG47</accession>
<keyword evidence="3" id="KW-1185">Reference proteome</keyword>
<name>A0A8H7AG47_9EURO</name>
<protein>
    <recommendedName>
        <fullName evidence="4">Secreted protein</fullName>
    </recommendedName>
</protein>
<evidence type="ECO:0000313" key="2">
    <source>
        <dbReference type="EMBL" id="KAF7504560.1"/>
    </source>
</evidence>
<sequence>MVTSMHRAFFFTLLLPPQLHAAAATSLGGSERIVWASSSMAESQSPKGGINFSELSVRTKKSNRNYSTSKTGNWLLAG</sequence>
<dbReference type="Proteomes" id="UP000606974">
    <property type="component" value="Unassembled WGS sequence"/>
</dbReference>
<reference evidence="2" key="1">
    <citation type="submission" date="2020-02" db="EMBL/GenBank/DDBJ databases">
        <authorList>
            <person name="Palmer J.M."/>
        </authorList>
    </citation>
    <scope>NUCLEOTIDE SEQUENCE</scope>
    <source>
        <strain evidence="2">EPUS1.4</strain>
        <tissue evidence="2">Thallus</tissue>
    </source>
</reference>
<evidence type="ECO:0000313" key="3">
    <source>
        <dbReference type="Proteomes" id="UP000606974"/>
    </source>
</evidence>
<comment type="caution">
    <text evidence="2">The sequence shown here is derived from an EMBL/GenBank/DDBJ whole genome shotgun (WGS) entry which is preliminary data.</text>
</comment>
<proteinExistence type="predicted"/>